<organism evidence="1 2">
    <name type="scientific">Parelaphostrongylus tenuis</name>
    <name type="common">Meningeal worm</name>
    <dbReference type="NCBI Taxonomy" id="148309"/>
    <lineage>
        <taxon>Eukaryota</taxon>
        <taxon>Metazoa</taxon>
        <taxon>Ecdysozoa</taxon>
        <taxon>Nematoda</taxon>
        <taxon>Chromadorea</taxon>
        <taxon>Rhabditida</taxon>
        <taxon>Rhabditina</taxon>
        <taxon>Rhabditomorpha</taxon>
        <taxon>Strongyloidea</taxon>
        <taxon>Metastrongylidae</taxon>
        <taxon>Parelaphostrongylus</taxon>
    </lineage>
</organism>
<keyword evidence="2" id="KW-1185">Reference proteome</keyword>
<evidence type="ECO:0000313" key="1">
    <source>
        <dbReference type="EMBL" id="KAJ1348133.1"/>
    </source>
</evidence>
<name>A0AAD5QDN8_PARTN</name>
<dbReference type="EMBL" id="JAHQIW010000437">
    <property type="protein sequence ID" value="KAJ1348133.1"/>
    <property type="molecule type" value="Genomic_DNA"/>
</dbReference>
<comment type="caution">
    <text evidence="1">The sequence shown here is derived from an EMBL/GenBank/DDBJ whole genome shotgun (WGS) entry which is preliminary data.</text>
</comment>
<proteinExistence type="predicted"/>
<reference evidence="1" key="1">
    <citation type="submission" date="2021-06" db="EMBL/GenBank/DDBJ databases">
        <title>Parelaphostrongylus tenuis whole genome reference sequence.</title>
        <authorList>
            <person name="Garwood T.J."/>
            <person name="Larsen P.A."/>
            <person name="Fountain-Jones N.M."/>
            <person name="Garbe J.R."/>
            <person name="Macchietto M.G."/>
            <person name="Kania S.A."/>
            <person name="Gerhold R.W."/>
            <person name="Richards J.E."/>
            <person name="Wolf T.M."/>
        </authorList>
    </citation>
    <scope>NUCLEOTIDE SEQUENCE</scope>
    <source>
        <strain evidence="1">MNPRO001-30</strain>
        <tissue evidence="1">Meninges</tissue>
    </source>
</reference>
<protein>
    <submittedName>
        <fullName evidence="1">Uncharacterized protein</fullName>
    </submittedName>
</protein>
<sequence length="112" mass="12016">MTRNFNVSGFRLPTAMVFSASTSAPIQLSGGIATTSDGAKTLYLVSLCKQLVHNSVFDGRKAVPLANCIVFGNTVTALCTNAEPNMCRIDMNLNIEAIEDKYLSILESLKAV</sequence>
<dbReference type="Proteomes" id="UP001196413">
    <property type="component" value="Unassembled WGS sequence"/>
</dbReference>
<gene>
    <name evidence="1" type="ORF">KIN20_003365</name>
</gene>
<accession>A0AAD5QDN8</accession>
<evidence type="ECO:0000313" key="2">
    <source>
        <dbReference type="Proteomes" id="UP001196413"/>
    </source>
</evidence>
<dbReference type="AlphaFoldDB" id="A0AAD5QDN8"/>